<evidence type="ECO:0000256" key="2">
    <source>
        <dbReference type="SAM" id="Phobius"/>
    </source>
</evidence>
<dbReference type="Proteomes" id="UP000247099">
    <property type="component" value="Unassembled WGS sequence"/>
</dbReference>
<feature type="compositionally biased region" description="Low complexity" evidence="1">
    <location>
        <begin position="286"/>
        <end position="303"/>
    </location>
</feature>
<keyword evidence="2" id="KW-0812">Transmembrane</keyword>
<sequence>MAEKATLLQEIPPVAKGSSSGNTTGSGAGGNAGVGTEVQTDSELSISAFQAVTYGSFVLTFILAGFAAVVLYRKAIGDIEQRIVRSAKVLAGVLAVLAMHGFVATYLYTNYLRNESDAAPISFTVLIWVILGATTAYVSNRLIELKDKVKTSDAVIDGIFYAIIFISVTLSVSTVIGPNAALIISLVAITLCVVPFSRFFTACKRIKFNRRGSKRKPGRSVLYTLVSLPSLVPLFAIVYVFEGIGPDVTLFLCNAVSLALVCYISFAMLTRINNAVDSETEGSVETAAAAPSTTSSKQPAAAPEMDPLVAELLAEQEASNEEPEPSPAPQAEAPDVVPPAKPARPNANPEQAQRKAPPPPAKPQARKEAPKTDSNDKKDDEQPQPGTNLKVKPPSKPKKRF</sequence>
<name>A0A317ZHA3_9BACT</name>
<dbReference type="InParanoid" id="A0A317ZHA3"/>
<keyword evidence="2" id="KW-0472">Membrane</keyword>
<dbReference type="AlphaFoldDB" id="A0A317ZHA3"/>
<feature type="transmembrane region" description="Helical" evidence="2">
    <location>
        <begin position="159"/>
        <end position="176"/>
    </location>
</feature>
<keyword evidence="4" id="KW-1185">Reference proteome</keyword>
<protein>
    <submittedName>
        <fullName evidence="3">Uncharacterized protein</fullName>
    </submittedName>
</protein>
<evidence type="ECO:0000313" key="4">
    <source>
        <dbReference type="Proteomes" id="UP000247099"/>
    </source>
</evidence>
<evidence type="ECO:0000313" key="3">
    <source>
        <dbReference type="EMBL" id="PXA04995.1"/>
    </source>
</evidence>
<feature type="transmembrane region" description="Helical" evidence="2">
    <location>
        <begin position="120"/>
        <end position="138"/>
    </location>
</feature>
<proteinExistence type="predicted"/>
<feature type="transmembrane region" description="Helical" evidence="2">
    <location>
        <begin position="84"/>
        <end position="108"/>
    </location>
</feature>
<organism evidence="3 4">
    <name type="scientific">Coraliomargarita sinensis</name>
    <dbReference type="NCBI Taxonomy" id="2174842"/>
    <lineage>
        <taxon>Bacteria</taxon>
        <taxon>Pseudomonadati</taxon>
        <taxon>Verrucomicrobiota</taxon>
        <taxon>Opitutia</taxon>
        <taxon>Puniceicoccales</taxon>
        <taxon>Coraliomargaritaceae</taxon>
        <taxon>Coraliomargarita</taxon>
    </lineage>
</organism>
<feature type="transmembrane region" description="Helical" evidence="2">
    <location>
        <begin position="182"/>
        <end position="200"/>
    </location>
</feature>
<feature type="compositionally biased region" description="Low complexity" evidence="1">
    <location>
        <begin position="343"/>
        <end position="355"/>
    </location>
</feature>
<feature type="transmembrane region" description="Helical" evidence="2">
    <location>
        <begin position="51"/>
        <end position="72"/>
    </location>
</feature>
<dbReference type="OrthoDB" id="9918873at2"/>
<dbReference type="RefSeq" id="WP_110129996.1">
    <property type="nucleotide sequence ID" value="NZ_QHJQ01000002.1"/>
</dbReference>
<feature type="transmembrane region" description="Helical" evidence="2">
    <location>
        <begin position="221"/>
        <end position="242"/>
    </location>
</feature>
<feature type="region of interest" description="Disordered" evidence="1">
    <location>
        <begin position="13"/>
        <end position="32"/>
    </location>
</feature>
<accession>A0A317ZHA3</accession>
<evidence type="ECO:0000256" key="1">
    <source>
        <dbReference type="SAM" id="MobiDB-lite"/>
    </source>
</evidence>
<gene>
    <name evidence="3" type="ORF">DDZ13_03245</name>
</gene>
<keyword evidence="2" id="KW-1133">Transmembrane helix</keyword>
<feature type="region of interest" description="Disordered" evidence="1">
    <location>
        <begin position="283"/>
        <end position="303"/>
    </location>
</feature>
<reference evidence="3 4" key="1">
    <citation type="submission" date="2018-05" db="EMBL/GenBank/DDBJ databases">
        <title>Coraliomargarita sinensis sp. nov., isolated from a marine solar saltern.</title>
        <authorList>
            <person name="Zhou L.Y."/>
        </authorList>
    </citation>
    <scope>NUCLEOTIDE SEQUENCE [LARGE SCALE GENOMIC DNA]</scope>
    <source>
        <strain evidence="3 4">WN38</strain>
    </source>
</reference>
<feature type="compositionally biased region" description="Basic and acidic residues" evidence="1">
    <location>
        <begin position="365"/>
        <end position="381"/>
    </location>
</feature>
<feature type="region of interest" description="Disordered" evidence="1">
    <location>
        <begin position="315"/>
        <end position="401"/>
    </location>
</feature>
<dbReference type="EMBL" id="QHJQ01000002">
    <property type="protein sequence ID" value="PXA04995.1"/>
    <property type="molecule type" value="Genomic_DNA"/>
</dbReference>
<feature type="transmembrane region" description="Helical" evidence="2">
    <location>
        <begin position="248"/>
        <end position="269"/>
    </location>
</feature>
<comment type="caution">
    <text evidence="3">The sequence shown here is derived from an EMBL/GenBank/DDBJ whole genome shotgun (WGS) entry which is preliminary data.</text>
</comment>